<dbReference type="AlphaFoldDB" id="A0ABC9Q287"/>
<dbReference type="PANTHER" id="PTHR30282">
    <property type="entry name" value="P-AMINOBENZOYL GLUTAMATE TRANSPORTER"/>
    <property type="match status" value="1"/>
</dbReference>
<keyword evidence="1" id="KW-1133">Transmembrane helix</keyword>
<keyword evidence="1" id="KW-0472">Membrane</keyword>
<accession>A0ABC9Q287</accession>
<reference evidence="2 3" key="1">
    <citation type="journal article" date="2012" name="MBio">
        <title>Identification of a highly transmissible animal-independent Staphylococcus aureus ST398 clone with distinct genomic and cell adhesion properties.</title>
        <authorList>
            <person name="Uhlemann A.C."/>
            <person name="Porcella S.F."/>
            <person name="Trivedi S."/>
            <person name="Sullivan S.B."/>
            <person name="Hafer C."/>
            <person name="Kennedy A.D."/>
            <person name="Barbian K.D."/>
            <person name="McCarthy A.J."/>
            <person name="Street C."/>
            <person name="Hirschberg D.L."/>
            <person name="Lipkin W.I."/>
            <person name="Lindsay J.A."/>
            <person name="DeLeo F.R."/>
            <person name="Lowy F.D."/>
        </authorList>
    </citation>
    <scope>NUCLEOTIDE SEQUENCE [LARGE SCALE GENOMIC DNA]</scope>
    <source>
        <strain evidence="2 3">DR10</strain>
    </source>
</reference>
<evidence type="ECO:0000313" key="3">
    <source>
        <dbReference type="Proteomes" id="UP000003093"/>
    </source>
</evidence>
<dbReference type="InterPro" id="IPR004697">
    <property type="entry name" value="AbgT"/>
</dbReference>
<feature type="transmembrane region" description="Helical" evidence="1">
    <location>
        <begin position="44"/>
        <end position="65"/>
    </location>
</feature>
<dbReference type="EMBL" id="AIDT01000003">
    <property type="protein sequence ID" value="EIA14708.1"/>
    <property type="molecule type" value="Genomic_DNA"/>
</dbReference>
<feature type="transmembrane region" description="Helical" evidence="1">
    <location>
        <begin position="98"/>
        <end position="117"/>
    </location>
</feature>
<comment type="caution">
    <text evidence="2">The sequence shown here is derived from an EMBL/GenBank/DDBJ whole genome shotgun (WGS) entry which is preliminary data.</text>
</comment>
<organism evidence="2 3">
    <name type="scientific">Staphylococcus aureus subsp. aureus DR10</name>
    <dbReference type="NCBI Taxonomy" id="1155079"/>
    <lineage>
        <taxon>Bacteria</taxon>
        <taxon>Bacillati</taxon>
        <taxon>Bacillota</taxon>
        <taxon>Bacilli</taxon>
        <taxon>Bacillales</taxon>
        <taxon>Staphylococcaceae</taxon>
        <taxon>Staphylococcus</taxon>
    </lineage>
</organism>
<keyword evidence="1" id="KW-0812">Transmembrane</keyword>
<dbReference type="Pfam" id="PF03806">
    <property type="entry name" value="ABG_transport"/>
    <property type="match status" value="1"/>
</dbReference>
<feature type="transmembrane region" description="Helical" evidence="1">
    <location>
        <begin position="487"/>
        <end position="512"/>
    </location>
</feature>
<feature type="transmembrane region" description="Helical" evidence="1">
    <location>
        <begin position="182"/>
        <end position="207"/>
    </location>
</feature>
<feature type="transmembrane region" description="Helical" evidence="1">
    <location>
        <begin position="227"/>
        <end position="250"/>
    </location>
</feature>
<dbReference type="Proteomes" id="UP000003093">
    <property type="component" value="Unassembled WGS sequence"/>
</dbReference>
<feature type="transmembrane region" description="Helical" evidence="1">
    <location>
        <begin position="457"/>
        <end position="475"/>
    </location>
</feature>
<feature type="transmembrane region" description="Helical" evidence="1">
    <location>
        <begin position="426"/>
        <end position="451"/>
    </location>
</feature>
<sequence length="525" mass="57207">MLHFKYLTKGESLMTSKHQQKGSIVNRFLNSVEKIGNKLPDPSVLFFLMCVGLAIMTWVISLFNVSVKHPGTHQTIYIKNIISHDGFTMIMNDTIKNFSEFPALGLVLAVMIGIGVAEKTGYFDKLMISVVNRAPRFLILPTIILIGILGSTAGDAATIILPPLAAMLFIKIGYHPIAGLTMAYASAVGGFAANIVVGMQDALVYSFTEPATRIVSDSIKTNVAMNWYFIAASVIVLLPTILLVTTKLIIPRLGQYDDRLMHDDHEETSSHITDKEAHALKWANISFIVTIILLIITAIPEHSFLRNAKTGSLLDDAPLINGVGLIILVVFLVPGLVYGILSKEIKNTKDLGKMFGDAVGSMGTFIVIVFFAAQLLAYLKWSNLGIIAAVKGAKLLEHQNGIVLILGIIVLSAMVNMLIGSASAKWGILGPIFVPMLILIGFHPAFTQVIYRVGDSITNPITPMMPYLPLLLTYAQKYDKRMKLGALLSSLMPYSIALSIVWTVFVIIWFLLGIPVGPGGPIFVK</sequence>
<feature type="transmembrane region" description="Helical" evidence="1">
    <location>
        <begin position="319"/>
        <end position="341"/>
    </location>
</feature>
<gene>
    <name evidence="2" type="ORF">ST398NM02_2523</name>
</gene>
<feature type="transmembrane region" description="Helical" evidence="1">
    <location>
        <begin position="401"/>
        <end position="419"/>
    </location>
</feature>
<dbReference type="PANTHER" id="PTHR30282:SF0">
    <property type="entry name" value="P-AMINOBENZOYL-GLUTAMATE TRANSPORT PROTEIN"/>
    <property type="match status" value="1"/>
</dbReference>
<proteinExistence type="predicted"/>
<evidence type="ECO:0000256" key="1">
    <source>
        <dbReference type="SAM" id="Phobius"/>
    </source>
</evidence>
<feature type="transmembrane region" description="Helical" evidence="1">
    <location>
        <begin position="362"/>
        <end position="381"/>
    </location>
</feature>
<feature type="transmembrane region" description="Helical" evidence="1">
    <location>
        <begin position="279"/>
        <end position="299"/>
    </location>
</feature>
<protein>
    <submittedName>
        <fullName evidence="2">Aminobenzoyl-glutamate transport protein</fullName>
    </submittedName>
</protein>
<evidence type="ECO:0000313" key="2">
    <source>
        <dbReference type="EMBL" id="EIA14708.1"/>
    </source>
</evidence>
<name>A0ABC9Q287_STAA5</name>
<feature type="transmembrane region" description="Helical" evidence="1">
    <location>
        <begin position="137"/>
        <end position="170"/>
    </location>
</feature>